<dbReference type="GO" id="GO:0046872">
    <property type="term" value="F:metal ion binding"/>
    <property type="evidence" value="ECO:0007669"/>
    <property type="project" value="UniProtKB-UniRule"/>
</dbReference>
<gene>
    <name evidence="8" type="ORF">SAMN05192557_1615</name>
</gene>
<comment type="cofactor">
    <cofactor evidence="6">
        <name>Zn(2+)</name>
        <dbReference type="ChEBI" id="CHEBI:29105"/>
    </cofactor>
    <text evidence="6">Binds 1 zinc ion.</text>
</comment>
<keyword evidence="2 6" id="KW-0479">Metal-binding</keyword>
<evidence type="ECO:0000313" key="8">
    <source>
        <dbReference type="EMBL" id="SEW10590.1"/>
    </source>
</evidence>
<dbReference type="InterPro" id="IPR045090">
    <property type="entry name" value="Pept_M3A_M3B"/>
</dbReference>
<keyword evidence="1 6" id="KW-0645">Protease</keyword>
<dbReference type="PANTHER" id="PTHR11804:SF28">
    <property type="entry name" value="OLIGOENDOPEPTIDASE F"/>
    <property type="match status" value="1"/>
</dbReference>
<dbReference type="CDD" id="cd09606">
    <property type="entry name" value="M3B_PepF"/>
    <property type="match status" value="1"/>
</dbReference>
<sequence>MTVKFEDMKYERPDLEKAAADVDALLVQFNEADSVETQSEIIEQFNAITNDIHTAMTLSSIRASVDTKDEYYDGERTFYDENAPTIQEMINKYYKAISNSKFRDELEKKYGKQLFKLAEFSMKSFDPKVGDLLKKENKLSTEYSKLLASAEIEFDGKTLNLSEFGPYMQHQDREMRRKASIASNGFYKENMKKIDKIYGDLVQVRDEIAKELGYKDFVELGYFRMSRIDYDRKMVEKFRKQVEEYVVPLATKLREKQRERIGVETLYSYDEAFDFKTGNATPKGNAEEILKHGETMYKELSPETDEFYQFMRERNLFDVEAKKGKEGGGYCTFISNYKAPFIFSNFNGTLDDITVLTHEAGHAFQTYMSRETPVPEYIFPTYESCEIHSMSMEYFTYDWMNLFFEEGTDKFFYAHLADNIQFLPYGVAIDEFQHIVYENPQFTAAERREAWQELERKYLPHRNYDGIEPVIHGAFWHRQGHVFGAPFYYIDYTLAQVCALQFWKKSKEDFDGAWKDYLHLCSLGGSKAFTELVAEANLKSPFEEGSLKAVVEEAERYLDSIDDKAL</sequence>
<dbReference type="PANTHER" id="PTHR11804">
    <property type="entry name" value="PROTEASE M3 THIMET OLIGOPEPTIDASE-RELATED"/>
    <property type="match status" value="1"/>
</dbReference>
<evidence type="ECO:0000313" key="9">
    <source>
        <dbReference type="Proteomes" id="UP000243605"/>
    </source>
</evidence>
<dbReference type="GO" id="GO:0006508">
    <property type="term" value="P:proteolysis"/>
    <property type="evidence" value="ECO:0007669"/>
    <property type="project" value="UniProtKB-KW"/>
</dbReference>
<dbReference type="OrthoDB" id="9762795at2"/>
<evidence type="ECO:0000256" key="1">
    <source>
        <dbReference type="ARBA" id="ARBA00022670"/>
    </source>
</evidence>
<comment type="similarity">
    <text evidence="6">Belongs to the peptidase M3 family.</text>
</comment>
<evidence type="ECO:0000256" key="2">
    <source>
        <dbReference type="ARBA" id="ARBA00022723"/>
    </source>
</evidence>
<dbReference type="RefSeq" id="WP_091475573.1">
    <property type="nucleotide sequence ID" value="NZ_FOIT01000005.1"/>
</dbReference>
<accession>A0A662Z489</accession>
<dbReference type="EMBL" id="FOIT01000005">
    <property type="protein sequence ID" value="SEW10590.1"/>
    <property type="molecule type" value="Genomic_DNA"/>
</dbReference>
<dbReference type="Pfam" id="PF01432">
    <property type="entry name" value="Peptidase_M3"/>
    <property type="match status" value="1"/>
</dbReference>
<dbReference type="GO" id="GO:0004222">
    <property type="term" value="F:metalloendopeptidase activity"/>
    <property type="evidence" value="ECO:0007669"/>
    <property type="project" value="InterPro"/>
</dbReference>
<evidence type="ECO:0000259" key="7">
    <source>
        <dbReference type="Pfam" id="PF01432"/>
    </source>
</evidence>
<evidence type="ECO:0000256" key="5">
    <source>
        <dbReference type="ARBA" id="ARBA00023049"/>
    </source>
</evidence>
<dbReference type="AlphaFoldDB" id="A0A662Z489"/>
<dbReference type="Gene3D" id="1.10.1370.30">
    <property type="match status" value="1"/>
</dbReference>
<proteinExistence type="inferred from homology"/>
<dbReference type="GO" id="GO:0006518">
    <property type="term" value="P:peptide metabolic process"/>
    <property type="evidence" value="ECO:0007669"/>
    <property type="project" value="TreeGrafter"/>
</dbReference>
<reference evidence="8 9" key="1">
    <citation type="submission" date="2016-10" db="EMBL/GenBank/DDBJ databases">
        <authorList>
            <person name="Varghese N."/>
            <person name="Submissions S."/>
        </authorList>
    </citation>
    <scope>NUCLEOTIDE SEQUENCE [LARGE SCALE GENOMIC DNA]</scope>
    <source>
        <strain evidence="8 9">IBRC-M10081</strain>
    </source>
</reference>
<keyword evidence="3 6" id="KW-0378">Hydrolase</keyword>
<keyword evidence="5 6" id="KW-0482">Metalloprotease</keyword>
<evidence type="ECO:0000256" key="6">
    <source>
        <dbReference type="RuleBase" id="RU003435"/>
    </source>
</evidence>
<dbReference type="Proteomes" id="UP000243605">
    <property type="component" value="Unassembled WGS sequence"/>
</dbReference>
<dbReference type="InterPro" id="IPR011976">
    <property type="entry name" value="Pept_M3B_oligopep-rel"/>
</dbReference>
<dbReference type="NCBIfam" id="TIGR02289">
    <property type="entry name" value="M3_not_pepF"/>
    <property type="match status" value="1"/>
</dbReference>
<organism evidence="8 9">
    <name type="scientific">Aliicoccus persicus</name>
    <dbReference type="NCBI Taxonomy" id="930138"/>
    <lineage>
        <taxon>Bacteria</taxon>
        <taxon>Bacillati</taxon>
        <taxon>Bacillota</taxon>
        <taxon>Bacilli</taxon>
        <taxon>Bacillales</taxon>
        <taxon>Staphylococcaceae</taxon>
        <taxon>Aliicoccus</taxon>
    </lineage>
</organism>
<feature type="domain" description="Peptidase M3A/M3B catalytic" evidence="7">
    <location>
        <begin position="167"/>
        <end position="550"/>
    </location>
</feature>
<evidence type="ECO:0000256" key="4">
    <source>
        <dbReference type="ARBA" id="ARBA00022833"/>
    </source>
</evidence>
<keyword evidence="9" id="KW-1185">Reference proteome</keyword>
<keyword evidence="4 6" id="KW-0862">Zinc</keyword>
<dbReference type="InterPro" id="IPR001567">
    <property type="entry name" value="Pept_M3A_M3B_dom"/>
</dbReference>
<name>A0A662Z489_9STAP</name>
<protein>
    <submittedName>
        <fullName evidence="8">Oligoendopeptidase, M3 family</fullName>
    </submittedName>
</protein>
<evidence type="ECO:0000256" key="3">
    <source>
        <dbReference type="ARBA" id="ARBA00022801"/>
    </source>
</evidence>
<dbReference type="SUPFAM" id="SSF55486">
    <property type="entry name" value="Metalloproteases ('zincins'), catalytic domain"/>
    <property type="match status" value="1"/>
</dbReference>